<dbReference type="InterPro" id="IPR013977">
    <property type="entry name" value="GcvT_C"/>
</dbReference>
<keyword evidence="4 7" id="KW-0808">Transferase</keyword>
<evidence type="ECO:0000313" key="12">
    <source>
        <dbReference type="Proteomes" id="UP000317093"/>
    </source>
</evidence>
<dbReference type="AlphaFoldDB" id="A0A518B1N2"/>
<dbReference type="Pfam" id="PF01571">
    <property type="entry name" value="GCV_T"/>
    <property type="match status" value="1"/>
</dbReference>
<evidence type="ECO:0000259" key="9">
    <source>
        <dbReference type="Pfam" id="PF01571"/>
    </source>
</evidence>
<dbReference type="Gene3D" id="3.30.70.1400">
    <property type="entry name" value="Aminomethyltransferase beta-barrel domains"/>
    <property type="match status" value="1"/>
</dbReference>
<evidence type="ECO:0000256" key="7">
    <source>
        <dbReference type="HAMAP-Rule" id="MF_00259"/>
    </source>
</evidence>
<dbReference type="Gene3D" id="3.30.1360.120">
    <property type="entry name" value="Probable tRNA modification gtpase trme, domain 1"/>
    <property type="match status" value="1"/>
</dbReference>
<dbReference type="GO" id="GO:0019464">
    <property type="term" value="P:glycine decarboxylation via glycine cleavage system"/>
    <property type="evidence" value="ECO:0007669"/>
    <property type="project" value="UniProtKB-UniRule"/>
</dbReference>
<comment type="function">
    <text evidence="7">The glycine cleavage system catalyzes the degradation of glycine.</text>
</comment>
<evidence type="ECO:0000256" key="6">
    <source>
        <dbReference type="ARBA" id="ARBA00047665"/>
    </source>
</evidence>
<feature type="binding site" evidence="8">
    <location>
        <position position="195"/>
    </location>
    <ligand>
        <name>substrate</name>
    </ligand>
</feature>
<dbReference type="InterPro" id="IPR027266">
    <property type="entry name" value="TrmE/GcvT-like"/>
</dbReference>
<dbReference type="InterPro" id="IPR006223">
    <property type="entry name" value="GcvT"/>
</dbReference>
<sequence length="362" mass="39525">MGLQTPLHQWHSSSGGRLVDFAGWQMPIVYSSIQEEHQATRQAAGLFDIGHMGRLRFEGKDAVRFLDHVLTNRVDTLAEHQVRYALVLSEEGGTLDDVLVTRCPDHHLLVVNASNREKLLAWFTEKIGSFDATMTDETLETAMIACQGPAAVKIASEVVEDDLDSMGYYTARPGSFAGSKLLVSRTGYTGEDGFEFIVRTEIAEWLWRALLEVGSSHGIHPAALGARDTLRLEAGMPLYGHELDETIDPLQVGLAWAVKSKSKDFIGKDALAQRDPVRPVRVGLELQGRKIPREGYEVLDAEGTTVGRVTSGSFTPTLQRSIAMAFVPPALAEIGTSLSVAVRGDAVPGTVVALPFYQRKKA</sequence>
<dbReference type="InterPro" id="IPR022903">
    <property type="entry name" value="GcvT_bac"/>
</dbReference>
<dbReference type="FunFam" id="3.30.70.1400:FF:000001">
    <property type="entry name" value="Aminomethyltransferase"/>
    <property type="match status" value="1"/>
</dbReference>
<evidence type="ECO:0000256" key="3">
    <source>
        <dbReference type="ARBA" id="ARBA00022576"/>
    </source>
</evidence>
<protein>
    <recommendedName>
        <fullName evidence="2 7">Aminomethyltransferase</fullName>
        <ecNumber evidence="2 7">2.1.2.10</ecNumber>
    </recommendedName>
    <alternativeName>
        <fullName evidence="5 7">Glycine cleavage system T protein</fullName>
    </alternativeName>
</protein>
<dbReference type="Pfam" id="PF08669">
    <property type="entry name" value="GCV_T_C"/>
    <property type="match status" value="1"/>
</dbReference>
<dbReference type="SUPFAM" id="SSF103025">
    <property type="entry name" value="Folate-binding domain"/>
    <property type="match status" value="1"/>
</dbReference>
<dbReference type="GO" id="GO:0005829">
    <property type="term" value="C:cytosol"/>
    <property type="evidence" value="ECO:0007669"/>
    <property type="project" value="TreeGrafter"/>
</dbReference>
<comment type="catalytic activity">
    <reaction evidence="6 7">
        <text>N(6)-[(R)-S(8)-aminomethyldihydrolipoyl]-L-lysyl-[protein] + (6S)-5,6,7,8-tetrahydrofolate = N(6)-[(R)-dihydrolipoyl]-L-lysyl-[protein] + (6R)-5,10-methylene-5,6,7,8-tetrahydrofolate + NH4(+)</text>
        <dbReference type="Rhea" id="RHEA:16945"/>
        <dbReference type="Rhea" id="RHEA-COMP:10475"/>
        <dbReference type="Rhea" id="RHEA-COMP:10492"/>
        <dbReference type="ChEBI" id="CHEBI:15636"/>
        <dbReference type="ChEBI" id="CHEBI:28938"/>
        <dbReference type="ChEBI" id="CHEBI:57453"/>
        <dbReference type="ChEBI" id="CHEBI:83100"/>
        <dbReference type="ChEBI" id="CHEBI:83143"/>
        <dbReference type="EC" id="2.1.2.10"/>
    </reaction>
</comment>
<dbReference type="NCBIfam" id="TIGR00528">
    <property type="entry name" value="gcvT"/>
    <property type="match status" value="1"/>
</dbReference>
<dbReference type="NCBIfam" id="NF001567">
    <property type="entry name" value="PRK00389.1"/>
    <property type="match status" value="1"/>
</dbReference>
<comment type="similarity">
    <text evidence="1 7">Belongs to the GcvT family.</text>
</comment>
<evidence type="ECO:0000256" key="8">
    <source>
        <dbReference type="PIRSR" id="PIRSR006487-1"/>
    </source>
</evidence>
<keyword evidence="3 7" id="KW-0032">Aminotransferase</keyword>
<dbReference type="KEGG" id="knv:Pan216_17410"/>
<reference evidence="11 12" key="1">
    <citation type="submission" date="2019-02" db="EMBL/GenBank/DDBJ databases">
        <title>Deep-cultivation of Planctomycetes and their phenomic and genomic characterization uncovers novel biology.</title>
        <authorList>
            <person name="Wiegand S."/>
            <person name="Jogler M."/>
            <person name="Boedeker C."/>
            <person name="Pinto D."/>
            <person name="Vollmers J."/>
            <person name="Rivas-Marin E."/>
            <person name="Kohn T."/>
            <person name="Peeters S.H."/>
            <person name="Heuer A."/>
            <person name="Rast P."/>
            <person name="Oberbeckmann S."/>
            <person name="Bunk B."/>
            <person name="Jeske O."/>
            <person name="Meyerdierks A."/>
            <person name="Storesund J.E."/>
            <person name="Kallscheuer N."/>
            <person name="Luecker S."/>
            <person name="Lage O.M."/>
            <person name="Pohl T."/>
            <person name="Merkel B.J."/>
            <person name="Hornburger P."/>
            <person name="Mueller R.-W."/>
            <person name="Bruemmer F."/>
            <person name="Labrenz M."/>
            <person name="Spormann A.M."/>
            <person name="Op den Camp H."/>
            <person name="Overmann J."/>
            <person name="Amann R."/>
            <person name="Jetten M.S.M."/>
            <person name="Mascher T."/>
            <person name="Medema M.H."/>
            <person name="Devos D.P."/>
            <person name="Kaster A.-K."/>
            <person name="Ovreas L."/>
            <person name="Rohde M."/>
            <person name="Galperin M.Y."/>
            <person name="Jogler C."/>
        </authorList>
    </citation>
    <scope>NUCLEOTIDE SEQUENCE [LARGE SCALE GENOMIC DNA]</scope>
    <source>
        <strain evidence="11 12">Pan216</strain>
    </source>
</reference>
<evidence type="ECO:0000259" key="10">
    <source>
        <dbReference type="Pfam" id="PF08669"/>
    </source>
</evidence>
<dbReference type="PANTHER" id="PTHR43757">
    <property type="entry name" value="AMINOMETHYLTRANSFERASE"/>
    <property type="match status" value="1"/>
</dbReference>
<dbReference type="Gene3D" id="2.40.30.110">
    <property type="entry name" value="Aminomethyltransferase beta-barrel domains"/>
    <property type="match status" value="1"/>
</dbReference>
<keyword evidence="12" id="KW-1185">Reference proteome</keyword>
<evidence type="ECO:0000256" key="4">
    <source>
        <dbReference type="ARBA" id="ARBA00022679"/>
    </source>
</evidence>
<feature type="domain" description="Aminomethyltransferase C-terminal" evidence="10">
    <location>
        <begin position="281"/>
        <end position="357"/>
    </location>
</feature>
<evidence type="ECO:0000256" key="1">
    <source>
        <dbReference type="ARBA" id="ARBA00008609"/>
    </source>
</evidence>
<dbReference type="HAMAP" id="MF_00259">
    <property type="entry name" value="GcvT"/>
    <property type="match status" value="1"/>
</dbReference>
<dbReference type="EMBL" id="CP036279">
    <property type="protein sequence ID" value="QDU60888.1"/>
    <property type="molecule type" value="Genomic_DNA"/>
</dbReference>
<dbReference type="GO" id="GO:0005960">
    <property type="term" value="C:glycine cleavage complex"/>
    <property type="evidence" value="ECO:0007669"/>
    <property type="project" value="InterPro"/>
</dbReference>
<dbReference type="Proteomes" id="UP000317093">
    <property type="component" value="Chromosome"/>
</dbReference>
<dbReference type="FunFam" id="2.40.30.110:FF:000003">
    <property type="entry name" value="Aminomethyltransferase"/>
    <property type="match status" value="1"/>
</dbReference>
<dbReference type="EC" id="2.1.2.10" evidence="2 7"/>
<dbReference type="GO" id="GO:0008483">
    <property type="term" value="F:transaminase activity"/>
    <property type="evidence" value="ECO:0007669"/>
    <property type="project" value="UniProtKB-KW"/>
</dbReference>
<dbReference type="RefSeq" id="WP_419193405.1">
    <property type="nucleotide sequence ID" value="NZ_CP036279.1"/>
</dbReference>
<dbReference type="Gene3D" id="4.10.1250.10">
    <property type="entry name" value="Aminomethyltransferase fragment"/>
    <property type="match status" value="1"/>
</dbReference>
<organism evidence="11 12">
    <name type="scientific">Kolteria novifilia</name>
    <dbReference type="NCBI Taxonomy" id="2527975"/>
    <lineage>
        <taxon>Bacteria</taxon>
        <taxon>Pseudomonadati</taxon>
        <taxon>Planctomycetota</taxon>
        <taxon>Planctomycetia</taxon>
        <taxon>Kolteriales</taxon>
        <taxon>Kolteriaceae</taxon>
        <taxon>Kolteria</taxon>
    </lineage>
</organism>
<dbReference type="InterPro" id="IPR028896">
    <property type="entry name" value="GcvT/YgfZ/DmdA"/>
</dbReference>
<dbReference type="PIRSF" id="PIRSF006487">
    <property type="entry name" value="GcvT"/>
    <property type="match status" value="1"/>
</dbReference>
<dbReference type="PANTHER" id="PTHR43757:SF2">
    <property type="entry name" value="AMINOMETHYLTRANSFERASE, MITOCHONDRIAL"/>
    <property type="match status" value="1"/>
</dbReference>
<evidence type="ECO:0000256" key="2">
    <source>
        <dbReference type="ARBA" id="ARBA00012616"/>
    </source>
</evidence>
<dbReference type="FunFam" id="4.10.1250.10:FF:000001">
    <property type="entry name" value="Aminomethyltransferase"/>
    <property type="match status" value="1"/>
</dbReference>
<proteinExistence type="inferred from homology"/>
<feature type="domain" description="GCVT N-terminal" evidence="9">
    <location>
        <begin position="7"/>
        <end position="261"/>
    </location>
</feature>
<gene>
    <name evidence="11" type="primary">gcvT_1</name>
    <name evidence="7" type="synonym">gcvT</name>
    <name evidence="11" type="ORF">Pan216_17410</name>
</gene>
<dbReference type="InterPro" id="IPR006222">
    <property type="entry name" value="GCVT_N"/>
</dbReference>
<evidence type="ECO:0000313" key="11">
    <source>
        <dbReference type="EMBL" id="QDU60888.1"/>
    </source>
</evidence>
<evidence type="ECO:0000256" key="5">
    <source>
        <dbReference type="ARBA" id="ARBA00031395"/>
    </source>
</evidence>
<dbReference type="SUPFAM" id="SSF101790">
    <property type="entry name" value="Aminomethyltransferase beta-barrel domain"/>
    <property type="match status" value="1"/>
</dbReference>
<name>A0A518B1N2_9BACT</name>
<dbReference type="InterPro" id="IPR029043">
    <property type="entry name" value="GcvT/YgfZ_C"/>
</dbReference>
<comment type="subunit">
    <text evidence="7">The glycine cleavage system is composed of four proteins: P, T, L and H.</text>
</comment>
<dbReference type="GO" id="GO:0004047">
    <property type="term" value="F:aminomethyltransferase activity"/>
    <property type="evidence" value="ECO:0007669"/>
    <property type="project" value="UniProtKB-UniRule"/>
</dbReference>
<accession>A0A518B1N2</accession>